<evidence type="ECO:0000256" key="1">
    <source>
        <dbReference type="ARBA" id="ARBA00004651"/>
    </source>
</evidence>
<feature type="transmembrane region" description="Helical" evidence="9">
    <location>
        <begin position="26"/>
        <end position="51"/>
    </location>
</feature>
<evidence type="ECO:0000256" key="2">
    <source>
        <dbReference type="ARBA" id="ARBA00022448"/>
    </source>
</evidence>
<organism evidence="10 11">
    <name type="scientific">Phytoactinopolyspora halophila</name>
    <dbReference type="NCBI Taxonomy" id="1981511"/>
    <lineage>
        <taxon>Bacteria</taxon>
        <taxon>Bacillati</taxon>
        <taxon>Actinomycetota</taxon>
        <taxon>Actinomycetes</taxon>
        <taxon>Jiangellales</taxon>
        <taxon>Jiangellaceae</taxon>
        <taxon>Phytoactinopolyspora</taxon>
    </lineage>
</organism>
<dbReference type="RefSeq" id="WP_112258410.1">
    <property type="nucleotide sequence ID" value="NZ_QMIG01000009.1"/>
</dbReference>
<comment type="caution">
    <text evidence="10">The sequence shown here is derived from an EMBL/GenBank/DDBJ whole genome shotgun (WGS) entry which is preliminary data.</text>
</comment>
<sequence length="349" mass="35947">MSELSSRVPGTVARAKQRAGQTGVRILDGAGGLGGAIVILVLLMLVFSVLSPAFLSTDNLLNVLRQHSVLLILAVGQTLVIISRGIDLSVAATAALAGSVMGVTYAHFGLPQGIAILFGLLSGFAVGAFNGWVITRWNVPDIIATLGMLTAIRGVALLVTGGQPVPDFTEVVEGRRMPPVITTLAAGSYYGVPLIIVVALLCCGIGAFILGRTKLGRSIVAVGGNREAAHVSGINVDKTKFLVYLTSGGLAAIGGMMLSGRLASANAHMANLMELSTIAAVVIGGTALFGGEGRVSGTIIGVFIMGLLANGLNILGLSDFWQRVATGLIIIVVVALDQWRRRVAARNTS</sequence>
<evidence type="ECO:0000256" key="3">
    <source>
        <dbReference type="ARBA" id="ARBA00022475"/>
    </source>
</evidence>
<gene>
    <name evidence="10" type="ORF">DPM12_11205</name>
</gene>
<dbReference type="EMBL" id="QMIG01000009">
    <property type="protein sequence ID" value="RAW14216.1"/>
    <property type="molecule type" value="Genomic_DNA"/>
</dbReference>
<dbReference type="Proteomes" id="UP000250462">
    <property type="component" value="Unassembled WGS sequence"/>
</dbReference>
<proteinExistence type="predicted"/>
<accession>A0A329QPX3</accession>
<dbReference type="GO" id="GO:0022857">
    <property type="term" value="F:transmembrane transporter activity"/>
    <property type="evidence" value="ECO:0007669"/>
    <property type="project" value="InterPro"/>
</dbReference>
<dbReference type="GO" id="GO:0005886">
    <property type="term" value="C:plasma membrane"/>
    <property type="evidence" value="ECO:0007669"/>
    <property type="project" value="UniProtKB-SubCell"/>
</dbReference>
<name>A0A329QPX3_9ACTN</name>
<keyword evidence="6 9" id="KW-1133">Transmembrane helix</keyword>
<feature type="transmembrane region" description="Helical" evidence="9">
    <location>
        <begin position="241"/>
        <end position="263"/>
    </location>
</feature>
<feature type="transmembrane region" description="Helical" evidence="9">
    <location>
        <begin position="142"/>
        <end position="160"/>
    </location>
</feature>
<dbReference type="AlphaFoldDB" id="A0A329QPX3"/>
<dbReference type="OrthoDB" id="9808136at2"/>
<feature type="transmembrane region" description="Helical" evidence="9">
    <location>
        <begin position="295"/>
        <end position="314"/>
    </location>
</feature>
<keyword evidence="7 9" id="KW-0472">Membrane</keyword>
<feature type="transmembrane region" description="Helical" evidence="9">
    <location>
        <begin position="180"/>
        <end position="210"/>
    </location>
</feature>
<protein>
    <recommendedName>
        <fullName evidence="8">Autoinducer 2 import system permease protein LsrD</fullName>
    </recommendedName>
</protein>
<comment type="subcellular location">
    <subcellularLocation>
        <location evidence="1">Cell membrane</location>
        <topology evidence="1">Multi-pass membrane protein</topology>
    </subcellularLocation>
</comment>
<evidence type="ECO:0000313" key="10">
    <source>
        <dbReference type="EMBL" id="RAW14216.1"/>
    </source>
</evidence>
<evidence type="ECO:0000256" key="5">
    <source>
        <dbReference type="ARBA" id="ARBA00022692"/>
    </source>
</evidence>
<dbReference type="PANTHER" id="PTHR32196">
    <property type="entry name" value="ABC TRANSPORTER PERMEASE PROTEIN YPHD-RELATED-RELATED"/>
    <property type="match status" value="1"/>
</dbReference>
<evidence type="ECO:0000256" key="7">
    <source>
        <dbReference type="ARBA" id="ARBA00023136"/>
    </source>
</evidence>
<evidence type="ECO:0000313" key="11">
    <source>
        <dbReference type="Proteomes" id="UP000250462"/>
    </source>
</evidence>
<feature type="transmembrane region" description="Helical" evidence="9">
    <location>
        <begin position="89"/>
        <end position="108"/>
    </location>
</feature>
<feature type="transmembrane region" description="Helical" evidence="9">
    <location>
        <begin position="63"/>
        <end position="82"/>
    </location>
</feature>
<evidence type="ECO:0000256" key="4">
    <source>
        <dbReference type="ARBA" id="ARBA00022519"/>
    </source>
</evidence>
<evidence type="ECO:0000256" key="8">
    <source>
        <dbReference type="ARBA" id="ARBA00039381"/>
    </source>
</evidence>
<dbReference type="Pfam" id="PF02653">
    <property type="entry name" value="BPD_transp_2"/>
    <property type="match status" value="1"/>
</dbReference>
<keyword evidence="5 9" id="KW-0812">Transmembrane</keyword>
<evidence type="ECO:0000256" key="9">
    <source>
        <dbReference type="SAM" id="Phobius"/>
    </source>
</evidence>
<keyword evidence="11" id="KW-1185">Reference proteome</keyword>
<keyword evidence="3" id="KW-1003">Cell membrane</keyword>
<reference evidence="10 11" key="1">
    <citation type="submission" date="2018-06" db="EMBL/GenBank/DDBJ databases">
        <title>Phytoactinopolyspora halophila sp. nov., a novel halophilic actinomycete isolated from a saline soil in China.</title>
        <authorList>
            <person name="Tang S.-K."/>
        </authorList>
    </citation>
    <scope>NUCLEOTIDE SEQUENCE [LARGE SCALE GENOMIC DNA]</scope>
    <source>
        <strain evidence="10 11">YIM 96934</strain>
    </source>
</reference>
<keyword evidence="4" id="KW-0997">Cell inner membrane</keyword>
<dbReference type="PANTHER" id="PTHR32196:SF71">
    <property type="entry name" value="AUTOINDUCER 2 IMPORT SYSTEM PERMEASE PROTEIN LSRD"/>
    <property type="match status" value="1"/>
</dbReference>
<feature type="transmembrane region" description="Helical" evidence="9">
    <location>
        <begin position="114"/>
        <end position="135"/>
    </location>
</feature>
<evidence type="ECO:0000256" key="6">
    <source>
        <dbReference type="ARBA" id="ARBA00022989"/>
    </source>
</evidence>
<dbReference type="InterPro" id="IPR001851">
    <property type="entry name" value="ABC_transp_permease"/>
</dbReference>
<keyword evidence="2" id="KW-0813">Transport</keyword>
<dbReference type="CDD" id="cd06579">
    <property type="entry name" value="TM_PBP1_transp_AraH_like"/>
    <property type="match status" value="1"/>
</dbReference>